<dbReference type="PANTHER" id="PTHR30595">
    <property type="entry name" value="GLPR-RELATED TRANSCRIPTIONAL REPRESSOR"/>
    <property type="match status" value="1"/>
</dbReference>
<keyword evidence="1" id="KW-0472">Membrane</keyword>
<dbReference type="InterPro" id="IPR005182">
    <property type="entry name" value="YdbS-like_PH"/>
</dbReference>
<evidence type="ECO:0000259" key="2">
    <source>
        <dbReference type="Pfam" id="PF03703"/>
    </source>
</evidence>
<comment type="caution">
    <text evidence="4">The sequence shown here is derived from an EMBL/GenBank/DDBJ whole genome shotgun (WGS) entry which is preliminary data.</text>
</comment>
<dbReference type="InterPro" id="IPR007421">
    <property type="entry name" value="Schlafen_AlbA_2_dom"/>
</dbReference>
<feature type="domain" description="YdbS-like PH" evidence="2">
    <location>
        <begin position="75"/>
        <end position="145"/>
    </location>
</feature>
<feature type="domain" description="Schlafen AlbA-2" evidence="3">
    <location>
        <begin position="178"/>
        <end position="310"/>
    </location>
</feature>
<evidence type="ECO:0008006" key="6">
    <source>
        <dbReference type="Google" id="ProtNLM"/>
    </source>
</evidence>
<evidence type="ECO:0000313" key="4">
    <source>
        <dbReference type="EMBL" id="OHA91689.1"/>
    </source>
</evidence>
<dbReference type="AlphaFoldDB" id="A0A1G2T4F0"/>
<organism evidence="4 5">
    <name type="scientific">Candidatus Zambryskibacteria bacterium RIFCSPHIGHO2_01_FULL_46_30</name>
    <dbReference type="NCBI Taxonomy" id="1802739"/>
    <lineage>
        <taxon>Bacteria</taxon>
        <taxon>Candidatus Zambryskiibacteriota</taxon>
    </lineage>
</organism>
<evidence type="ECO:0000259" key="3">
    <source>
        <dbReference type="Pfam" id="PF04326"/>
    </source>
</evidence>
<evidence type="ECO:0000256" key="1">
    <source>
        <dbReference type="SAM" id="Phobius"/>
    </source>
</evidence>
<dbReference type="EMBL" id="MHVI01000015">
    <property type="protein sequence ID" value="OHA91689.1"/>
    <property type="molecule type" value="Genomic_DNA"/>
</dbReference>
<dbReference type="Pfam" id="PF03703">
    <property type="entry name" value="bPH_2"/>
    <property type="match status" value="1"/>
</dbReference>
<name>A0A1G2T4F0_9BACT</name>
<dbReference type="Gene3D" id="3.30.950.30">
    <property type="entry name" value="Schlafen, AAA domain"/>
    <property type="match status" value="1"/>
</dbReference>
<keyword evidence="1" id="KW-0812">Transmembrane</keyword>
<proteinExistence type="predicted"/>
<protein>
    <recommendedName>
        <fullName evidence="6">Schlafen AlbA-2 domain-containing protein</fullName>
    </recommendedName>
</protein>
<reference evidence="4 5" key="1">
    <citation type="journal article" date="2016" name="Nat. Commun.">
        <title>Thousands of microbial genomes shed light on interconnected biogeochemical processes in an aquifer system.</title>
        <authorList>
            <person name="Anantharaman K."/>
            <person name="Brown C.T."/>
            <person name="Hug L.A."/>
            <person name="Sharon I."/>
            <person name="Castelle C.J."/>
            <person name="Probst A.J."/>
            <person name="Thomas B.C."/>
            <person name="Singh A."/>
            <person name="Wilkins M.J."/>
            <person name="Karaoz U."/>
            <person name="Brodie E.L."/>
            <person name="Williams K.H."/>
            <person name="Hubbard S.S."/>
            <person name="Banfield J.F."/>
        </authorList>
    </citation>
    <scope>NUCLEOTIDE SEQUENCE [LARGE SCALE GENOMIC DNA]</scope>
</reference>
<keyword evidence="1" id="KW-1133">Transmembrane helix</keyword>
<sequence>MRRIILKEGPLVFLRNVLVMEVVAAIFLYAISFLQNYEMLYRNWGLAELVRYDIFLIVAFSSFQLVYVSLLFLDWYFAHFEINEKEITKKSGLMFRHRKSTSLSDVVSIETYHSPLGRMMRHATIIIHHSGGNTTKIKNVSNADEYVHVLKQMSHNSSGRLSARDVSRMIEEGEGFLTEFKETLRYDRRRRIVSKEVERMVMKTIVAFLNAKGGTLLIGVSDDGEIVGLEDDYQTLPKKNRDGFENHLSMLVKTMIGLPFAKYVSVKFEKINDREVCLVSVGESHRPAYLHNNDQKEDFFVRVGNSTQPFSMSETEEYIRTRWT</sequence>
<dbReference type="Proteomes" id="UP000177746">
    <property type="component" value="Unassembled WGS sequence"/>
</dbReference>
<dbReference type="Pfam" id="PF04326">
    <property type="entry name" value="SLFN_AlbA_2"/>
    <property type="match status" value="1"/>
</dbReference>
<feature type="transmembrane region" description="Helical" evidence="1">
    <location>
        <begin position="54"/>
        <end position="77"/>
    </location>
</feature>
<dbReference type="PANTHER" id="PTHR30595:SF6">
    <property type="entry name" value="SCHLAFEN ALBA-2 DOMAIN-CONTAINING PROTEIN"/>
    <property type="match status" value="1"/>
</dbReference>
<accession>A0A1G2T4F0</accession>
<gene>
    <name evidence="4" type="ORF">A2665_01945</name>
</gene>
<dbReference type="InterPro" id="IPR038461">
    <property type="entry name" value="Schlafen_AlbA_2_dom_sf"/>
</dbReference>
<evidence type="ECO:0000313" key="5">
    <source>
        <dbReference type="Proteomes" id="UP000177746"/>
    </source>
</evidence>
<feature type="transmembrane region" description="Helical" evidence="1">
    <location>
        <begin position="12"/>
        <end position="34"/>
    </location>
</feature>